<gene>
    <name evidence="2" type="ORF">V6N11_043766</name>
</gene>
<keyword evidence="3" id="KW-1185">Reference proteome</keyword>
<evidence type="ECO:0000313" key="3">
    <source>
        <dbReference type="Proteomes" id="UP001396334"/>
    </source>
</evidence>
<feature type="region of interest" description="Disordered" evidence="1">
    <location>
        <begin position="101"/>
        <end position="127"/>
    </location>
</feature>
<reference evidence="2 3" key="1">
    <citation type="journal article" date="2024" name="G3 (Bethesda)">
        <title>Genome assembly of Hibiscus sabdariffa L. provides insights into metabolisms of medicinal natural products.</title>
        <authorList>
            <person name="Kim T."/>
        </authorList>
    </citation>
    <scope>NUCLEOTIDE SEQUENCE [LARGE SCALE GENOMIC DNA]</scope>
    <source>
        <strain evidence="2">TK-2024</strain>
        <tissue evidence="2">Old leaves</tissue>
    </source>
</reference>
<evidence type="ECO:0000256" key="1">
    <source>
        <dbReference type="SAM" id="MobiDB-lite"/>
    </source>
</evidence>
<accession>A0ABR2RDQ2</accession>
<dbReference type="Proteomes" id="UP001396334">
    <property type="component" value="Unassembled WGS sequence"/>
</dbReference>
<sequence length="127" mass="14172">MLIFWTPRPTESNFIGQQIIGSTEAEAEAWPDDHRNNYPGTTGARARPSLISQGGRIQCMMICVKLHSKGNMLIFWTPRPTESNFTGQRIIGSTEAEAWPDDHRNNYLGTTSARARPSLISQGGRIQ</sequence>
<name>A0ABR2RDQ2_9ROSI</name>
<organism evidence="2 3">
    <name type="scientific">Hibiscus sabdariffa</name>
    <name type="common">roselle</name>
    <dbReference type="NCBI Taxonomy" id="183260"/>
    <lineage>
        <taxon>Eukaryota</taxon>
        <taxon>Viridiplantae</taxon>
        <taxon>Streptophyta</taxon>
        <taxon>Embryophyta</taxon>
        <taxon>Tracheophyta</taxon>
        <taxon>Spermatophyta</taxon>
        <taxon>Magnoliopsida</taxon>
        <taxon>eudicotyledons</taxon>
        <taxon>Gunneridae</taxon>
        <taxon>Pentapetalae</taxon>
        <taxon>rosids</taxon>
        <taxon>malvids</taxon>
        <taxon>Malvales</taxon>
        <taxon>Malvaceae</taxon>
        <taxon>Malvoideae</taxon>
        <taxon>Hibiscus</taxon>
    </lineage>
</organism>
<evidence type="ECO:0000313" key="2">
    <source>
        <dbReference type="EMBL" id="KAK9010899.1"/>
    </source>
</evidence>
<comment type="caution">
    <text evidence="2">The sequence shown here is derived from an EMBL/GenBank/DDBJ whole genome shotgun (WGS) entry which is preliminary data.</text>
</comment>
<proteinExistence type="predicted"/>
<dbReference type="EMBL" id="JBBPBN010000023">
    <property type="protein sequence ID" value="KAK9010899.1"/>
    <property type="molecule type" value="Genomic_DNA"/>
</dbReference>
<protein>
    <submittedName>
        <fullName evidence="2">Uncharacterized protein</fullName>
    </submittedName>
</protein>